<sequence length="95" mass="10889">MRVWRPSGAAATVPLASEVWAYLAFPRETSPLPVSGTLPDGVLRDDYPLPPHPMCTFRPDKRVFLDTLARLPAVRQLWLRELYDRVRKERNAFLG</sequence>
<accession>A0ABP6SFK4</accession>
<reference evidence="2" key="1">
    <citation type="journal article" date="2019" name="Int. J. Syst. Evol. Microbiol.">
        <title>The Global Catalogue of Microorganisms (GCM) 10K type strain sequencing project: providing services to taxonomists for standard genome sequencing and annotation.</title>
        <authorList>
            <consortium name="The Broad Institute Genomics Platform"/>
            <consortium name="The Broad Institute Genome Sequencing Center for Infectious Disease"/>
            <person name="Wu L."/>
            <person name="Ma J."/>
        </authorList>
    </citation>
    <scope>NUCLEOTIDE SEQUENCE [LARGE SCALE GENOMIC DNA]</scope>
    <source>
        <strain evidence="2">JCM 9651</strain>
    </source>
</reference>
<dbReference type="Proteomes" id="UP001499990">
    <property type="component" value="Unassembled WGS sequence"/>
</dbReference>
<protein>
    <submittedName>
        <fullName evidence="1">Uncharacterized protein</fullName>
    </submittedName>
</protein>
<keyword evidence="2" id="KW-1185">Reference proteome</keyword>
<proteinExistence type="predicted"/>
<name>A0ABP6SFK4_9ACTN</name>
<gene>
    <name evidence="1" type="ORF">GCM10020367_44410</name>
</gene>
<organism evidence="1 2">
    <name type="scientific">Streptomyces sannanensis</name>
    <dbReference type="NCBI Taxonomy" id="285536"/>
    <lineage>
        <taxon>Bacteria</taxon>
        <taxon>Bacillati</taxon>
        <taxon>Actinomycetota</taxon>
        <taxon>Actinomycetes</taxon>
        <taxon>Kitasatosporales</taxon>
        <taxon>Streptomycetaceae</taxon>
        <taxon>Streptomyces</taxon>
    </lineage>
</organism>
<dbReference type="EMBL" id="BAAAYL010000001">
    <property type="protein sequence ID" value="GAA3375677.1"/>
    <property type="molecule type" value="Genomic_DNA"/>
</dbReference>
<evidence type="ECO:0000313" key="2">
    <source>
        <dbReference type="Proteomes" id="UP001499990"/>
    </source>
</evidence>
<dbReference type="RefSeq" id="WP_345040394.1">
    <property type="nucleotide sequence ID" value="NZ_BAAAYL010000001.1"/>
</dbReference>
<comment type="caution">
    <text evidence="1">The sequence shown here is derived from an EMBL/GenBank/DDBJ whole genome shotgun (WGS) entry which is preliminary data.</text>
</comment>
<evidence type="ECO:0000313" key="1">
    <source>
        <dbReference type="EMBL" id="GAA3375677.1"/>
    </source>
</evidence>